<name>A0A1Q3D891_CEPFO</name>
<protein>
    <recommendedName>
        <fullName evidence="3">AP2 domain-containing protein</fullName>
    </recommendedName>
</protein>
<dbReference type="EMBL" id="BDDD01005024">
    <property type="protein sequence ID" value="GAV88674.1"/>
    <property type="molecule type" value="Genomic_DNA"/>
</dbReference>
<evidence type="ECO:0000313" key="1">
    <source>
        <dbReference type="EMBL" id="GAV88674.1"/>
    </source>
</evidence>
<dbReference type="GO" id="GO:0003700">
    <property type="term" value="F:DNA-binding transcription factor activity"/>
    <property type="evidence" value="ECO:0007669"/>
    <property type="project" value="InterPro"/>
</dbReference>
<dbReference type="STRING" id="3775.A0A1Q3D891"/>
<dbReference type="AlphaFoldDB" id="A0A1Q3D891"/>
<evidence type="ECO:0000313" key="2">
    <source>
        <dbReference type="Proteomes" id="UP000187406"/>
    </source>
</evidence>
<sequence>MFFLFNQSVTEEEAAKAYDVAAIRLKGLRAITNYDINQYDVKSILESAKLPIGKGASKLIKRASVDDVVQTEKRTKKHANLPLDEQISKRPEHRRQLKSSVQAYTITIPVDQNVQSNQEHNNPIILMPTRFNIKSMLF</sequence>
<dbReference type="InterPro" id="IPR036955">
    <property type="entry name" value="AP2/ERF_dom_sf"/>
</dbReference>
<accession>A0A1Q3D891</accession>
<dbReference type="Proteomes" id="UP000187406">
    <property type="component" value="Unassembled WGS sequence"/>
</dbReference>
<comment type="caution">
    <text evidence="1">The sequence shown here is derived from an EMBL/GenBank/DDBJ whole genome shotgun (WGS) entry which is preliminary data.</text>
</comment>
<dbReference type="InParanoid" id="A0A1Q3D891"/>
<organism evidence="1 2">
    <name type="scientific">Cephalotus follicularis</name>
    <name type="common">Albany pitcher plant</name>
    <dbReference type="NCBI Taxonomy" id="3775"/>
    <lineage>
        <taxon>Eukaryota</taxon>
        <taxon>Viridiplantae</taxon>
        <taxon>Streptophyta</taxon>
        <taxon>Embryophyta</taxon>
        <taxon>Tracheophyta</taxon>
        <taxon>Spermatophyta</taxon>
        <taxon>Magnoliopsida</taxon>
        <taxon>eudicotyledons</taxon>
        <taxon>Gunneridae</taxon>
        <taxon>Pentapetalae</taxon>
        <taxon>rosids</taxon>
        <taxon>fabids</taxon>
        <taxon>Oxalidales</taxon>
        <taxon>Cephalotaceae</taxon>
        <taxon>Cephalotus</taxon>
    </lineage>
</organism>
<reference evidence="2" key="1">
    <citation type="submission" date="2016-04" db="EMBL/GenBank/DDBJ databases">
        <title>Cephalotus genome sequencing.</title>
        <authorList>
            <person name="Fukushima K."/>
            <person name="Hasebe M."/>
            <person name="Fang X."/>
        </authorList>
    </citation>
    <scope>NUCLEOTIDE SEQUENCE [LARGE SCALE GENOMIC DNA]</scope>
    <source>
        <strain evidence="2">cv. St1</strain>
    </source>
</reference>
<gene>
    <name evidence="1" type="ORF">CFOL_v3_32096</name>
</gene>
<dbReference type="OrthoDB" id="1750406at2759"/>
<evidence type="ECO:0008006" key="3">
    <source>
        <dbReference type="Google" id="ProtNLM"/>
    </source>
</evidence>
<dbReference type="Gene3D" id="3.30.730.10">
    <property type="entry name" value="AP2/ERF domain"/>
    <property type="match status" value="1"/>
</dbReference>
<proteinExistence type="predicted"/>
<keyword evidence="2" id="KW-1185">Reference proteome</keyword>